<gene>
    <name evidence="3" type="ORF">NCTC10122_00155</name>
</gene>
<feature type="domain" description="Lipoprotein-associated type-17" evidence="2">
    <location>
        <begin position="527"/>
        <end position="603"/>
    </location>
</feature>
<reference evidence="3 4" key="1">
    <citation type="submission" date="2019-01" db="EMBL/GenBank/DDBJ databases">
        <authorList>
            <consortium name="Pathogen Informatics"/>
        </authorList>
    </citation>
    <scope>NUCLEOTIDE SEQUENCE [LARGE SCALE GENOMIC DNA]</scope>
    <source>
        <strain evidence="3 4">NCTC10122</strain>
    </source>
</reference>
<evidence type="ECO:0000313" key="4">
    <source>
        <dbReference type="Proteomes" id="UP000290942"/>
    </source>
</evidence>
<feature type="chain" id="PRO_5019329293" description="Lipoprotein-associated type-17 domain-containing protein" evidence="1">
    <location>
        <begin position="23"/>
        <end position="750"/>
    </location>
</feature>
<dbReference type="EMBL" id="LR214970">
    <property type="protein sequence ID" value="VEU60560.1"/>
    <property type="molecule type" value="Genomic_DNA"/>
</dbReference>
<dbReference type="Pfam" id="PF04200">
    <property type="entry name" value="Lipoprotein_17"/>
    <property type="match status" value="2"/>
</dbReference>
<name>A0A449A8P7_9BACT</name>
<keyword evidence="1" id="KW-0732">Signal</keyword>
<sequence>MKKKIGFLLSSCMSVSALPLFAAACKNEQANGGKQEEIDVNTLFKISLPKNTEKKPSELKPEDIVVEILNNDINVEIQKVEFKEGKGVLVSYLATNSKTNKIVDEKTITLEVTTKKDQVETKEDKKYANLITISVDENTKQKTADKVTKEDIKLEVAQGENFKAEVIGVNVQKNNRTVIDVKIKITDNQTSKEITKTLEGFVQALPEKILKGYEVFKDIAIVNDDKAYDWLKNATDGTKIYYDFRKQKFFTGLKEKDKPENPEIFAILETKEAPDWGIETSTPDARQDDNSFKGTALLVKQDTKIGIKFRISQWNNKIKKATYFDEVATSNLITIDRITQNDLNKIASEVVFDYPDKESVLVNNVEQSKITNNIKENYTIEISAIQKVLEQNKLVVNYKVKYSKDGREVESDIQTKEILGFKVDDFSSMFVGLEFTVESKETKLPSEVKNEEIKAVDSDLKEFKFADNITKEVKIKENSADDYRGLLTVVFKATRNSDNSVFEKEYNIDGLKTKNINLDEVIQNFGDLKIKNEINKSETYASAISKSDFIFGDYDKDLVSILISSMKVSESDSTKLIVTLQFSDKTKESNTKTKEYEITGFKKIDTPTNRNIHLNALAMQGTLFAFEDTSKNREEILAYLKNTNNKLKKMLKIDHSFVKGIDKEFYKGKNVKFITLNESLEDKKVVVNTNGTSSKRNIGYNSEKNLGIKIELEDNKVVLKFRLDTKKTEKGDTVIDENGQVFTQVLFTIQ</sequence>
<dbReference type="AlphaFoldDB" id="A0A449A8P7"/>
<feature type="domain" description="Lipoprotein-associated type-17" evidence="2">
    <location>
        <begin position="434"/>
        <end position="513"/>
    </location>
</feature>
<organism evidence="3 4">
    <name type="scientific">Mycoplasmopsis bovigenitalium</name>
    <dbReference type="NCBI Taxonomy" id="2112"/>
    <lineage>
        <taxon>Bacteria</taxon>
        <taxon>Bacillati</taxon>
        <taxon>Mycoplasmatota</taxon>
        <taxon>Mycoplasmoidales</taxon>
        <taxon>Metamycoplasmataceae</taxon>
        <taxon>Mycoplasmopsis</taxon>
    </lineage>
</organism>
<evidence type="ECO:0000313" key="3">
    <source>
        <dbReference type="EMBL" id="VEU60560.1"/>
    </source>
</evidence>
<dbReference type="Proteomes" id="UP000290942">
    <property type="component" value="Chromosome"/>
</dbReference>
<evidence type="ECO:0000256" key="1">
    <source>
        <dbReference type="SAM" id="SignalP"/>
    </source>
</evidence>
<protein>
    <recommendedName>
        <fullName evidence="2">Lipoprotein-associated type-17 domain-containing protein</fullName>
    </recommendedName>
</protein>
<dbReference type="PROSITE" id="PS51257">
    <property type="entry name" value="PROKAR_LIPOPROTEIN"/>
    <property type="match status" value="1"/>
</dbReference>
<evidence type="ECO:0000259" key="2">
    <source>
        <dbReference type="Pfam" id="PF04200"/>
    </source>
</evidence>
<feature type="signal peptide" evidence="1">
    <location>
        <begin position="1"/>
        <end position="22"/>
    </location>
</feature>
<accession>A0A449A8P7</accession>
<dbReference type="InterPro" id="IPR007326">
    <property type="entry name" value="Lipoprotein-assoc_dom"/>
</dbReference>
<proteinExistence type="predicted"/>
<dbReference type="RefSeq" id="WP_129687503.1">
    <property type="nucleotide sequence ID" value="NZ_LR214970.1"/>
</dbReference>